<dbReference type="InterPro" id="IPR001906">
    <property type="entry name" value="Terpene_synth_N"/>
</dbReference>
<evidence type="ECO:0000256" key="1">
    <source>
        <dbReference type="ARBA" id="ARBA00001946"/>
    </source>
</evidence>
<protein>
    <recommendedName>
        <fullName evidence="7">Sesquiterpene synthase</fullName>
    </recommendedName>
</protein>
<dbReference type="GO" id="GO:0000287">
    <property type="term" value="F:magnesium ion binding"/>
    <property type="evidence" value="ECO:0007669"/>
    <property type="project" value="InterPro"/>
</dbReference>
<dbReference type="PANTHER" id="PTHR31225">
    <property type="entry name" value="OS04G0344100 PROTEIN-RELATED"/>
    <property type="match status" value="1"/>
</dbReference>
<evidence type="ECO:0008006" key="7">
    <source>
        <dbReference type="Google" id="ProtNLM"/>
    </source>
</evidence>
<dbReference type="Proteomes" id="UP000541444">
    <property type="component" value="Unassembled WGS sequence"/>
</dbReference>
<dbReference type="SUPFAM" id="SSF48239">
    <property type="entry name" value="Terpenoid cyclases/Protein prenyltransferases"/>
    <property type="match status" value="1"/>
</dbReference>
<evidence type="ECO:0000259" key="3">
    <source>
        <dbReference type="Pfam" id="PF01397"/>
    </source>
</evidence>
<organism evidence="5 6">
    <name type="scientific">Kingdonia uniflora</name>
    <dbReference type="NCBI Taxonomy" id="39325"/>
    <lineage>
        <taxon>Eukaryota</taxon>
        <taxon>Viridiplantae</taxon>
        <taxon>Streptophyta</taxon>
        <taxon>Embryophyta</taxon>
        <taxon>Tracheophyta</taxon>
        <taxon>Spermatophyta</taxon>
        <taxon>Magnoliopsida</taxon>
        <taxon>Ranunculales</taxon>
        <taxon>Circaeasteraceae</taxon>
        <taxon>Kingdonia</taxon>
    </lineage>
</organism>
<name>A0A7J7N288_9MAGN</name>
<accession>A0A7J7N288</accession>
<comment type="cofactor">
    <cofactor evidence="1">
        <name>Mg(2+)</name>
        <dbReference type="ChEBI" id="CHEBI:18420"/>
    </cofactor>
</comment>
<dbReference type="InterPro" id="IPR005630">
    <property type="entry name" value="Terpene_synthase_metal-bd"/>
</dbReference>
<dbReference type="CDD" id="cd00684">
    <property type="entry name" value="Terpene_cyclase_plant_C1"/>
    <property type="match status" value="1"/>
</dbReference>
<dbReference type="OrthoDB" id="1877784at2759"/>
<comment type="caution">
    <text evidence="5">The sequence shown here is derived from an EMBL/GenBank/DDBJ whole genome shotgun (WGS) entry which is preliminary data.</text>
</comment>
<reference evidence="5 6" key="1">
    <citation type="journal article" date="2020" name="IScience">
        <title>Genome Sequencing of the Endangered Kingdonia uniflora (Circaeasteraceae, Ranunculales) Reveals Potential Mechanisms of Evolutionary Specialization.</title>
        <authorList>
            <person name="Sun Y."/>
            <person name="Deng T."/>
            <person name="Zhang A."/>
            <person name="Moore M.J."/>
            <person name="Landis J.B."/>
            <person name="Lin N."/>
            <person name="Zhang H."/>
            <person name="Zhang X."/>
            <person name="Huang J."/>
            <person name="Zhang X."/>
            <person name="Sun H."/>
            <person name="Wang H."/>
        </authorList>
    </citation>
    <scope>NUCLEOTIDE SEQUENCE [LARGE SCALE GENOMIC DNA]</scope>
    <source>
        <strain evidence="5">TB1705</strain>
        <tissue evidence="5">Leaf</tissue>
    </source>
</reference>
<feature type="domain" description="Terpene synthase N-terminal" evidence="3">
    <location>
        <begin position="9"/>
        <end position="81"/>
    </location>
</feature>
<dbReference type="PANTHER" id="PTHR31225:SF221">
    <property type="entry name" value="(-)-GERMACRENE D SYNTHASE"/>
    <property type="match status" value="1"/>
</dbReference>
<dbReference type="InterPro" id="IPR050148">
    <property type="entry name" value="Terpene_synthase-like"/>
</dbReference>
<gene>
    <name evidence="5" type="ORF">GIB67_009198</name>
</gene>
<keyword evidence="6" id="KW-1185">Reference proteome</keyword>
<dbReference type="Gene3D" id="1.50.10.130">
    <property type="entry name" value="Terpene synthase, N-terminal domain"/>
    <property type="match status" value="1"/>
</dbReference>
<dbReference type="Pfam" id="PF03936">
    <property type="entry name" value="Terpene_synth_C"/>
    <property type="match status" value="1"/>
</dbReference>
<sequence>LIFLGWEIADEFHKFKDENGGFISSLTTDISCMLCLYEATHLRTHGEDILNEALAFTTSHLKFILAKDESFLLRRQVEHALVQPYHKGLSRLEAKHYISFYQENEEHNKTLLKFAKMDFYVVRSLHLKELSDITVWWREIVPGLPFVRDRVMEGYFWILGVYFDPHYVVSRMIATKIIAMLSILDDIYDVYGTFEELQLLTDPFERWDISTIDGLPEYMKLVYCSTLNPYNKVEEKCSKKGRLYRLDYAKEGYVPTTKEYLSIALVSCGYDKLSITSFLGMGDNVTKAAFDWVNSTPLILQAIQIICRVTDDIKLHKFEQERVHVASVLECYMKECDVSEPEACHELSKMIEKAWNDVNQEIVSLSAPPRHILV</sequence>
<feature type="non-terminal residue" evidence="5">
    <location>
        <position position="1"/>
    </location>
</feature>
<dbReference type="SUPFAM" id="SSF48576">
    <property type="entry name" value="Terpenoid synthases"/>
    <property type="match status" value="1"/>
</dbReference>
<dbReference type="InterPro" id="IPR036965">
    <property type="entry name" value="Terpene_synth_N_sf"/>
</dbReference>
<feature type="domain" description="Terpene synthase metal-binding" evidence="4">
    <location>
        <begin position="143"/>
        <end position="357"/>
    </location>
</feature>
<evidence type="ECO:0000313" key="6">
    <source>
        <dbReference type="Proteomes" id="UP000541444"/>
    </source>
</evidence>
<dbReference type="InterPro" id="IPR044814">
    <property type="entry name" value="Terpene_cyclase_plant_C1"/>
</dbReference>
<dbReference type="GO" id="GO:0016102">
    <property type="term" value="P:diterpenoid biosynthetic process"/>
    <property type="evidence" value="ECO:0007669"/>
    <property type="project" value="InterPro"/>
</dbReference>
<proteinExistence type="predicted"/>
<dbReference type="SFLD" id="SFLDS00005">
    <property type="entry name" value="Isoprenoid_Synthase_Type_I"/>
    <property type="match status" value="1"/>
</dbReference>
<keyword evidence="2" id="KW-0479">Metal-binding</keyword>
<dbReference type="InterPro" id="IPR008930">
    <property type="entry name" value="Terpenoid_cyclase/PrenylTrfase"/>
</dbReference>
<dbReference type="InterPro" id="IPR008949">
    <property type="entry name" value="Isoprenoid_synthase_dom_sf"/>
</dbReference>
<evidence type="ECO:0000256" key="2">
    <source>
        <dbReference type="ARBA" id="ARBA00022723"/>
    </source>
</evidence>
<dbReference type="Gene3D" id="1.10.600.10">
    <property type="entry name" value="Farnesyl Diphosphate Synthase"/>
    <property type="match status" value="2"/>
</dbReference>
<dbReference type="InterPro" id="IPR034741">
    <property type="entry name" value="Terpene_cyclase-like_1_C"/>
</dbReference>
<dbReference type="Pfam" id="PF01397">
    <property type="entry name" value="Terpene_synth"/>
    <property type="match status" value="1"/>
</dbReference>
<evidence type="ECO:0000259" key="4">
    <source>
        <dbReference type="Pfam" id="PF03936"/>
    </source>
</evidence>
<dbReference type="GO" id="GO:0010333">
    <property type="term" value="F:terpene synthase activity"/>
    <property type="evidence" value="ECO:0007669"/>
    <property type="project" value="InterPro"/>
</dbReference>
<dbReference type="SFLD" id="SFLDG01019">
    <property type="entry name" value="Terpene_Cyclase_Like_1_C_Termi"/>
    <property type="match status" value="1"/>
</dbReference>
<dbReference type="AlphaFoldDB" id="A0A7J7N288"/>
<evidence type="ECO:0000313" key="5">
    <source>
        <dbReference type="EMBL" id="KAF6161311.1"/>
    </source>
</evidence>
<dbReference type="EMBL" id="JACGCM010001135">
    <property type="protein sequence ID" value="KAF6161311.1"/>
    <property type="molecule type" value="Genomic_DNA"/>
</dbReference>